<evidence type="ECO:0000256" key="2">
    <source>
        <dbReference type="SAM" id="SignalP"/>
    </source>
</evidence>
<protein>
    <recommendedName>
        <fullName evidence="5">Integral membrane protein</fullName>
    </recommendedName>
</protein>
<feature type="transmembrane region" description="Helical" evidence="1">
    <location>
        <begin position="189"/>
        <end position="210"/>
    </location>
</feature>
<feature type="chain" id="PRO_5015694183" description="Integral membrane protein" evidence="2">
    <location>
        <begin position="23"/>
        <end position="246"/>
    </location>
</feature>
<accession>A0A2U1ZXZ6</accession>
<evidence type="ECO:0000313" key="3">
    <source>
        <dbReference type="EMBL" id="PWD51834.1"/>
    </source>
</evidence>
<feature type="transmembrane region" description="Helical" evidence="1">
    <location>
        <begin position="112"/>
        <end position="130"/>
    </location>
</feature>
<feature type="transmembrane region" description="Helical" evidence="1">
    <location>
        <begin position="29"/>
        <end position="47"/>
    </location>
</feature>
<dbReference type="Proteomes" id="UP000245166">
    <property type="component" value="Unassembled WGS sequence"/>
</dbReference>
<feature type="signal peptide" evidence="2">
    <location>
        <begin position="1"/>
        <end position="22"/>
    </location>
</feature>
<evidence type="ECO:0000256" key="1">
    <source>
        <dbReference type="SAM" id="Phobius"/>
    </source>
</evidence>
<sequence>MRTLIGASTRAVISSVATAAFAAVALASWDIALAIMVVLVLLFAWGWPQLLALPAFTGTRVLLLVVAAAAFAAVWLTGDLTALTLVGALAVVAAFVREFARRDGRPRLIESLAASATGIVVVVSAAGWVAVGEGPLQLTVVLTAAVTLAAGSACAALHLPPWPHAIVTILAATGIGIGAGFVLPDELGYVVSGLVGFAAGLLSAALHALLGRYPSAGRPAAAVAAAVLPVAVVGIPVYVLLRFFLV</sequence>
<feature type="transmembrane region" description="Helical" evidence="1">
    <location>
        <begin position="164"/>
        <end position="183"/>
    </location>
</feature>
<keyword evidence="1" id="KW-0472">Membrane</keyword>
<organism evidence="3 4">
    <name type="scientific">Serinibacter arcticus</name>
    <dbReference type="NCBI Taxonomy" id="1655435"/>
    <lineage>
        <taxon>Bacteria</taxon>
        <taxon>Bacillati</taxon>
        <taxon>Actinomycetota</taxon>
        <taxon>Actinomycetes</taxon>
        <taxon>Micrococcales</taxon>
        <taxon>Beutenbergiaceae</taxon>
        <taxon>Serinibacter</taxon>
    </lineage>
</organism>
<evidence type="ECO:0008006" key="5">
    <source>
        <dbReference type="Google" id="ProtNLM"/>
    </source>
</evidence>
<keyword evidence="2" id="KW-0732">Signal</keyword>
<keyword evidence="1" id="KW-0812">Transmembrane</keyword>
<feature type="transmembrane region" description="Helical" evidence="1">
    <location>
        <begin position="136"/>
        <end position="157"/>
    </location>
</feature>
<keyword evidence="1" id="KW-1133">Transmembrane helix</keyword>
<name>A0A2U1ZXZ6_9MICO</name>
<dbReference type="AlphaFoldDB" id="A0A2U1ZXZ6"/>
<evidence type="ECO:0000313" key="4">
    <source>
        <dbReference type="Proteomes" id="UP000245166"/>
    </source>
</evidence>
<dbReference type="EMBL" id="PYHR01000002">
    <property type="protein sequence ID" value="PWD51834.1"/>
    <property type="molecule type" value="Genomic_DNA"/>
</dbReference>
<dbReference type="RefSeq" id="WP_109230215.1">
    <property type="nucleotide sequence ID" value="NZ_PYHR01000002.1"/>
</dbReference>
<gene>
    <name evidence="3" type="ORF">C8046_15465</name>
</gene>
<feature type="transmembrane region" description="Helical" evidence="1">
    <location>
        <begin position="222"/>
        <end position="245"/>
    </location>
</feature>
<proteinExistence type="predicted"/>
<comment type="caution">
    <text evidence="3">The sequence shown here is derived from an EMBL/GenBank/DDBJ whole genome shotgun (WGS) entry which is preliminary data.</text>
</comment>
<keyword evidence="4" id="KW-1185">Reference proteome</keyword>
<reference evidence="3 4" key="1">
    <citation type="submission" date="2018-03" db="EMBL/GenBank/DDBJ databases">
        <title>Genome assembly of novel Miniimonas species PCH200.</title>
        <authorList>
            <person name="Thakur V."/>
            <person name="Kumar V."/>
            <person name="Singh D."/>
        </authorList>
    </citation>
    <scope>NUCLEOTIDE SEQUENCE [LARGE SCALE GENOMIC DNA]</scope>
    <source>
        <strain evidence="3 4">PCH200</strain>
    </source>
</reference>
<feature type="transmembrane region" description="Helical" evidence="1">
    <location>
        <begin position="59"/>
        <end position="76"/>
    </location>
</feature>